<accession>A0A1H1NUR6</accession>
<reference evidence="5" key="1">
    <citation type="submission" date="2016-10" db="EMBL/GenBank/DDBJ databases">
        <authorList>
            <person name="Varghese N."/>
            <person name="Submissions S."/>
        </authorList>
    </citation>
    <scope>NUCLEOTIDE SEQUENCE [LARGE SCALE GENOMIC DNA]</scope>
    <source>
        <strain evidence="5">KCTC 32247</strain>
    </source>
</reference>
<keyword evidence="5" id="KW-1185">Reference proteome</keyword>
<sequence>MTSDTAERRQTLLLVDDEPSNLQVLRHILQDSYRLLFARDGDKAIELACREQPDLILLDVMMPGMTGYQVCRVLKREPATRGIPVIFITALTDTDDEAEGFEAGAVDYITKPVSPLIVKARIRTHLSLVRVDELRETRLQIVQRLGMAAEYKDNETGLHVIRMSHYSRLLALAAGLGEDEAEDLLHAAPMHDVGKIGIPDAILRKPGKLDADEWRVMREHARIGAKIIGEHPGGLLKMAHNIALCHHEKWDGSGYPHGLRGEAIPLEARIVAIADVFDALTSERPYKQAWSVEEAVALIRSEAGRHFEPRLVQLFIDSCLPQVLEVRELWKEREVSCASA</sequence>
<dbReference type="SUPFAM" id="SSF109604">
    <property type="entry name" value="HD-domain/PDEase-like"/>
    <property type="match status" value="1"/>
</dbReference>
<name>A0A1H1NUR6_9PSED</name>
<dbReference type="CDD" id="cd19920">
    <property type="entry name" value="REC_PA4781-like"/>
    <property type="match status" value="1"/>
</dbReference>
<feature type="domain" description="HD-GYP" evidence="3">
    <location>
        <begin position="134"/>
        <end position="332"/>
    </location>
</feature>
<dbReference type="PANTHER" id="PTHR45228:SF5">
    <property type="entry name" value="CYCLIC DI-GMP PHOSPHODIESTERASE VC_1348-RELATED"/>
    <property type="match status" value="1"/>
</dbReference>
<dbReference type="CDD" id="cd00077">
    <property type="entry name" value="HDc"/>
    <property type="match status" value="1"/>
</dbReference>
<evidence type="ECO:0000259" key="3">
    <source>
        <dbReference type="PROSITE" id="PS51832"/>
    </source>
</evidence>
<dbReference type="Proteomes" id="UP000243359">
    <property type="component" value="Chromosome I"/>
</dbReference>
<dbReference type="EMBL" id="LT629751">
    <property type="protein sequence ID" value="SDS02694.1"/>
    <property type="molecule type" value="Genomic_DNA"/>
</dbReference>
<gene>
    <name evidence="4" type="ORF">SAMN05216221_0901</name>
</gene>
<dbReference type="OrthoDB" id="9802066at2"/>
<protein>
    <submittedName>
        <fullName evidence="4">Putative two-component system response regulator</fullName>
    </submittedName>
</protein>
<dbReference type="InterPro" id="IPR003607">
    <property type="entry name" value="HD/PDEase_dom"/>
</dbReference>
<dbReference type="Gene3D" id="1.10.3210.10">
    <property type="entry name" value="Hypothetical protein af1432"/>
    <property type="match status" value="1"/>
</dbReference>
<dbReference type="AlphaFoldDB" id="A0A1H1NUR6"/>
<evidence type="ECO:0000313" key="5">
    <source>
        <dbReference type="Proteomes" id="UP000243359"/>
    </source>
</evidence>
<feature type="modified residue" description="4-aspartylphosphate" evidence="1">
    <location>
        <position position="59"/>
    </location>
</feature>
<dbReference type="InterPro" id="IPR037522">
    <property type="entry name" value="HD_GYP_dom"/>
</dbReference>
<dbReference type="RefSeq" id="WP_090347809.1">
    <property type="nucleotide sequence ID" value="NZ_LT629751.1"/>
</dbReference>
<dbReference type="InterPro" id="IPR001789">
    <property type="entry name" value="Sig_transdc_resp-reg_receiver"/>
</dbReference>
<dbReference type="GO" id="GO:0008081">
    <property type="term" value="F:phosphoric diester hydrolase activity"/>
    <property type="evidence" value="ECO:0007669"/>
    <property type="project" value="UniProtKB-ARBA"/>
</dbReference>
<feature type="domain" description="Response regulatory" evidence="2">
    <location>
        <begin position="11"/>
        <end position="126"/>
    </location>
</feature>
<dbReference type="Pfam" id="PF13487">
    <property type="entry name" value="HD_5"/>
    <property type="match status" value="1"/>
</dbReference>
<dbReference type="SUPFAM" id="SSF52172">
    <property type="entry name" value="CheY-like"/>
    <property type="match status" value="1"/>
</dbReference>
<keyword evidence="1" id="KW-0597">Phosphoprotein</keyword>
<dbReference type="PANTHER" id="PTHR45228">
    <property type="entry name" value="CYCLIC DI-GMP PHOSPHODIESTERASE TM_0186-RELATED"/>
    <property type="match status" value="1"/>
</dbReference>
<dbReference type="SMART" id="SM00471">
    <property type="entry name" value="HDc"/>
    <property type="match status" value="1"/>
</dbReference>
<proteinExistence type="predicted"/>
<evidence type="ECO:0000259" key="2">
    <source>
        <dbReference type="PROSITE" id="PS50110"/>
    </source>
</evidence>
<dbReference type="PROSITE" id="PS51832">
    <property type="entry name" value="HD_GYP"/>
    <property type="match status" value="1"/>
</dbReference>
<dbReference type="InterPro" id="IPR052020">
    <property type="entry name" value="Cyclic_di-GMP/3'3'-cGAMP_PDE"/>
</dbReference>
<dbReference type="Pfam" id="PF00072">
    <property type="entry name" value="Response_reg"/>
    <property type="match status" value="1"/>
</dbReference>
<dbReference type="GO" id="GO:0000160">
    <property type="term" value="P:phosphorelay signal transduction system"/>
    <property type="evidence" value="ECO:0007669"/>
    <property type="project" value="InterPro"/>
</dbReference>
<dbReference type="STRING" id="1392877.SAMN05216221_0901"/>
<organism evidence="4 5">
    <name type="scientific">Pseudomonas oryzae</name>
    <dbReference type="NCBI Taxonomy" id="1392877"/>
    <lineage>
        <taxon>Bacteria</taxon>
        <taxon>Pseudomonadati</taxon>
        <taxon>Pseudomonadota</taxon>
        <taxon>Gammaproteobacteria</taxon>
        <taxon>Pseudomonadales</taxon>
        <taxon>Pseudomonadaceae</taxon>
        <taxon>Pseudomonas</taxon>
    </lineage>
</organism>
<evidence type="ECO:0000313" key="4">
    <source>
        <dbReference type="EMBL" id="SDS02694.1"/>
    </source>
</evidence>
<evidence type="ECO:0000256" key="1">
    <source>
        <dbReference type="PROSITE-ProRule" id="PRU00169"/>
    </source>
</evidence>
<dbReference type="PROSITE" id="PS50110">
    <property type="entry name" value="RESPONSE_REGULATORY"/>
    <property type="match status" value="1"/>
</dbReference>
<dbReference type="SMART" id="SM00448">
    <property type="entry name" value="REC"/>
    <property type="match status" value="1"/>
</dbReference>
<dbReference type="Gene3D" id="3.40.50.2300">
    <property type="match status" value="1"/>
</dbReference>
<dbReference type="InterPro" id="IPR011006">
    <property type="entry name" value="CheY-like_superfamily"/>
</dbReference>